<reference evidence="6 7" key="1">
    <citation type="submission" date="2022-03" db="EMBL/GenBank/DDBJ databases">
        <authorList>
            <person name="Macdonald S."/>
            <person name="Ahmed S."/>
            <person name="Newling K."/>
        </authorList>
    </citation>
    <scope>NUCLEOTIDE SEQUENCE [LARGE SCALE GENOMIC DNA]</scope>
</reference>
<dbReference type="InterPro" id="IPR013823">
    <property type="entry name" value="Ribosomal_bL12_C"/>
</dbReference>
<dbReference type="InterPro" id="IPR014719">
    <property type="entry name" value="Ribosomal_bL12_C/ClpS-like"/>
</dbReference>
<evidence type="ECO:0008006" key="8">
    <source>
        <dbReference type="Google" id="ProtNLM"/>
    </source>
</evidence>
<accession>A0ABC8M0S9</accession>
<dbReference type="PANTHER" id="PTHR45987">
    <property type="entry name" value="39S RIBOSOMAL PROTEIN L12"/>
    <property type="match status" value="1"/>
</dbReference>
<comment type="similarity">
    <text evidence="1">Belongs to the bacterial ribosomal protein bL12 family.</text>
</comment>
<dbReference type="InterPro" id="IPR008932">
    <property type="entry name" value="Ribosomal_bL12_oligo"/>
</dbReference>
<evidence type="ECO:0000313" key="6">
    <source>
        <dbReference type="EMBL" id="CAH8389773.1"/>
    </source>
</evidence>
<dbReference type="SUPFAM" id="SSF54736">
    <property type="entry name" value="ClpS-like"/>
    <property type="match status" value="1"/>
</dbReference>
<dbReference type="GO" id="GO:1990904">
    <property type="term" value="C:ribonucleoprotein complex"/>
    <property type="evidence" value="ECO:0007669"/>
    <property type="project" value="UniProtKB-KW"/>
</dbReference>
<dbReference type="InterPro" id="IPR000206">
    <property type="entry name" value="Ribosomal_bL12"/>
</dbReference>
<feature type="domain" description="Large ribosomal subunit protein bL12 C-terminal" evidence="4">
    <location>
        <begin position="98"/>
        <end position="164"/>
    </location>
</feature>
<dbReference type="SUPFAM" id="SSF48300">
    <property type="entry name" value="Ribosomal protein L7/12, oligomerisation (N-terminal) domain"/>
    <property type="match status" value="1"/>
</dbReference>
<name>A0ABC8M0S9_ERUVS</name>
<dbReference type="FunFam" id="3.30.1390.10:FF:000001">
    <property type="entry name" value="50S ribosomal protein L7/L12"/>
    <property type="match status" value="1"/>
</dbReference>
<evidence type="ECO:0000313" key="7">
    <source>
        <dbReference type="Proteomes" id="UP001642260"/>
    </source>
</evidence>
<evidence type="ECO:0000256" key="3">
    <source>
        <dbReference type="ARBA" id="ARBA00023274"/>
    </source>
</evidence>
<feature type="domain" description="Large ribosomal subunit protein bL12 oligomerization" evidence="5">
    <location>
        <begin position="37"/>
        <end position="77"/>
    </location>
</feature>
<evidence type="ECO:0000259" key="4">
    <source>
        <dbReference type="Pfam" id="PF00542"/>
    </source>
</evidence>
<dbReference type="GO" id="GO:0006412">
    <property type="term" value="P:translation"/>
    <property type="evidence" value="ECO:0007669"/>
    <property type="project" value="UniProtKB-ARBA"/>
</dbReference>
<comment type="caution">
    <text evidence="6">The sequence shown here is derived from an EMBL/GenBank/DDBJ whole genome shotgun (WGS) entry which is preliminary data.</text>
</comment>
<dbReference type="GO" id="GO:0005840">
    <property type="term" value="C:ribosome"/>
    <property type="evidence" value="ECO:0007669"/>
    <property type="project" value="UniProtKB-KW"/>
</dbReference>
<proteinExistence type="inferred from homology"/>
<dbReference type="AlphaFoldDB" id="A0ABC8M0S9"/>
<keyword evidence="3" id="KW-0687">Ribonucleoprotein</keyword>
<evidence type="ECO:0000256" key="1">
    <source>
        <dbReference type="ARBA" id="ARBA00007197"/>
    </source>
</evidence>
<protein>
    <recommendedName>
        <fullName evidence="8">Ribosomal protein L12</fullName>
    </recommendedName>
</protein>
<dbReference type="Pfam" id="PF00542">
    <property type="entry name" value="Ribosomal_L12"/>
    <property type="match status" value="1"/>
</dbReference>
<evidence type="ECO:0000259" key="5">
    <source>
        <dbReference type="Pfam" id="PF16320"/>
    </source>
</evidence>
<keyword evidence="7" id="KW-1185">Reference proteome</keyword>
<dbReference type="HAMAP" id="MF_00368">
    <property type="entry name" value="Ribosomal_bL12"/>
    <property type="match status" value="1"/>
</dbReference>
<organism evidence="6 7">
    <name type="scientific">Eruca vesicaria subsp. sativa</name>
    <name type="common">Garden rocket</name>
    <name type="synonym">Eruca sativa</name>
    <dbReference type="NCBI Taxonomy" id="29727"/>
    <lineage>
        <taxon>Eukaryota</taxon>
        <taxon>Viridiplantae</taxon>
        <taxon>Streptophyta</taxon>
        <taxon>Embryophyta</taxon>
        <taxon>Tracheophyta</taxon>
        <taxon>Spermatophyta</taxon>
        <taxon>Magnoliopsida</taxon>
        <taxon>eudicotyledons</taxon>
        <taxon>Gunneridae</taxon>
        <taxon>Pentapetalae</taxon>
        <taxon>rosids</taxon>
        <taxon>malvids</taxon>
        <taxon>Brassicales</taxon>
        <taxon>Brassicaceae</taxon>
        <taxon>Brassiceae</taxon>
        <taxon>Eruca</taxon>
    </lineage>
</organism>
<dbReference type="Gene3D" id="1.20.5.710">
    <property type="entry name" value="Single helix bin"/>
    <property type="match status" value="1"/>
</dbReference>
<dbReference type="PANTHER" id="PTHR45987:SF7">
    <property type="entry name" value="LARGE RIBOSOMAL SUBUNIT PROTEIN BL12CY"/>
    <property type="match status" value="1"/>
</dbReference>
<dbReference type="EMBL" id="CAKOAT010854043">
    <property type="protein sequence ID" value="CAH8389773.1"/>
    <property type="molecule type" value="Genomic_DNA"/>
</dbReference>
<keyword evidence="2" id="KW-0689">Ribosomal protein</keyword>
<dbReference type="InterPro" id="IPR036235">
    <property type="entry name" value="Ribosomal_bL12_oligo_N_sf"/>
</dbReference>
<dbReference type="Pfam" id="PF16320">
    <property type="entry name" value="Ribosomal_L12_N"/>
    <property type="match status" value="1"/>
</dbReference>
<evidence type="ECO:0000256" key="2">
    <source>
        <dbReference type="ARBA" id="ARBA00022980"/>
    </source>
</evidence>
<dbReference type="Gene3D" id="3.30.1390.10">
    <property type="match status" value="1"/>
</dbReference>
<dbReference type="Proteomes" id="UP001642260">
    <property type="component" value="Unassembled WGS sequence"/>
</dbReference>
<sequence>MTLSLPTSIRCSFFSCIPSHRAAELRPISAVKAPKNIKKIGSEISSLTLKESRILADYLHNKYGVSILFSATAAAAAVFSPPVDGDGATATVEEQTKFDVVINDVAIGHRIEVSKAIRAMSCLPLIEVKELTQDFPKIFKEGVTKNEAEEAKTQLEEAGATVSIV</sequence>
<gene>
    <name evidence="6" type="ORF">ERUC_LOCUS42256</name>
</gene>